<sequence>MAFFRRKHKQRGGPCRCAPLLFHEPMVSENAGVHKIQNC</sequence>
<reference evidence="1" key="1">
    <citation type="submission" date="2009-08" db="EMBL/GenBank/DDBJ databases">
        <authorList>
            <person name="Weinstock G."/>
            <person name="Sodergren E."/>
            <person name="Clifton S."/>
            <person name="Fulton L."/>
            <person name="Fulton B."/>
            <person name="Courtney L."/>
            <person name="Fronick C."/>
            <person name="Harrison M."/>
            <person name="Strong C."/>
            <person name="Farmer C."/>
            <person name="Delahaunty K."/>
            <person name="Markovic C."/>
            <person name="Hall O."/>
            <person name="Minx P."/>
            <person name="Tomlinson C."/>
            <person name="Mitreva M."/>
            <person name="Nelson J."/>
            <person name="Hou S."/>
            <person name="Wollam A."/>
            <person name="Pepin K.H."/>
            <person name="Johnson M."/>
            <person name="Bhonagiri V."/>
            <person name="Nash W.E."/>
            <person name="Warren W."/>
            <person name="Chinwalla A."/>
            <person name="Mardis E.R."/>
            <person name="Wilson R.K."/>
        </authorList>
    </citation>
    <scope>NUCLEOTIDE SEQUENCE [LARGE SCALE GENOMIC DNA]</scope>
    <source>
        <strain evidence="1">A2-165</strain>
    </source>
</reference>
<proteinExistence type="predicted"/>
<accession>C7H2H9</accession>
<name>C7H2H9_FAED2</name>
<evidence type="ECO:0000313" key="1">
    <source>
        <dbReference type="EMBL" id="EEU97892.1"/>
    </source>
</evidence>
<comment type="caution">
    <text evidence="1">The sequence shown here is derived from an EMBL/GenBank/DDBJ whole genome shotgun (WGS) entry which is preliminary data.</text>
</comment>
<keyword evidence="2" id="KW-1185">Reference proteome</keyword>
<protein>
    <submittedName>
        <fullName evidence="1">Uncharacterized protein</fullName>
    </submittedName>
</protein>
<organism evidence="1 2">
    <name type="scientific">Faecalibacterium duncaniae (strain DSM 17677 / JCM 31915 / A2-165)</name>
    <name type="common">Faecalibacterium prausnitzii</name>
    <dbReference type="NCBI Taxonomy" id="411483"/>
    <lineage>
        <taxon>Bacteria</taxon>
        <taxon>Bacillati</taxon>
        <taxon>Bacillota</taxon>
        <taxon>Clostridia</taxon>
        <taxon>Eubacteriales</taxon>
        <taxon>Oscillospiraceae</taxon>
        <taxon>Faecalibacterium</taxon>
    </lineage>
</organism>
<evidence type="ECO:0000313" key="2">
    <source>
        <dbReference type="Proteomes" id="UP000004619"/>
    </source>
</evidence>
<dbReference type="AlphaFoldDB" id="C7H2H9"/>
<dbReference type="EMBL" id="ACOP02000008">
    <property type="protein sequence ID" value="EEU97892.1"/>
    <property type="molecule type" value="Genomic_DNA"/>
</dbReference>
<dbReference type="HOGENOM" id="CLU_3310052_0_0_9"/>
<dbReference type="Proteomes" id="UP000004619">
    <property type="component" value="Unassembled WGS sequence"/>
</dbReference>
<gene>
    <name evidence="1" type="ORF">FAEPRAA2165_00477</name>
</gene>